<dbReference type="SMART" id="SM00663">
    <property type="entry name" value="RPOLA_N"/>
    <property type="match status" value="1"/>
</dbReference>
<comment type="subunit">
    <text evidence="11">The RNAP catalytic core consists of 2 alpha, 1 beta, 1 beta' and 1 omega subunit. When a sigma factor is associated with the core the holoenzyme is formed, which can initiate transcription.</text>
</comment>
<organism evidence="15 16">
    <name type="scientific">Adlercreutzia caecimuris</name>
    <dbReference type="NCBI Taxonomy" id="671266"/>
    <lineage>
        <taxon>Bacteria</taxon>
        <taxon>Bacillati</taxon>
        <taxon>Actinomycetota</taxon>
        <taxon>Coriobacteriia</taxon>
        <taxon>Eggerthellales</taxon>
        <taxon>Eggerthellaceae</taxon>
        <taxon>Adlercreutzia</taxon>
    </lineage>
</organism>
<evidence type="ECO:0000256" key="10">
    <source>
        <dbReference type="ARBA" id="ARBA00048552"/>
    </source>
</evidence>
<accession>A0A4S4G3B4</accession>
<comment type="cofactor">
    <cofactor evidence="11">
        <name>Mg(2+)</name>
        <dbReference type="ChEBI" id="CHEBI:18420"/>
    </cofactor>
    <text evidence="11">Binds 1 Mg(2+) ion per subunit.</text>
</comment>
<keyword evidence="5 11" id="KW-0548">Nucleotidyltransferase</keyword>
<keyword evidence="9 11" id="KW-0804">Transcription</keyword>
<feature type="binding site" evidence="11">
    <location>
        <position position="77"/>
    </location>
    <ligand>
        <name>Zn(2+)</name>
        <dbReference type="ChEBI" id="CHEBI:29105"/>
        <label>1</label>
    </ligand>
</feature>
<keyword evidence="13" id="KW-0175">Coiled coil</keyword>
<keyword evidence="4 11" id="KW-0808">Transferase</keyword>
<feature type="binding site" evidence="11">
    <location>
        <position position="961"/>
    </location>
    <ligand>
        <name>Zn(2+)</name>
        <dbReference type="ChEBI" id="CHEBI:29105"/>
        <label>2</label>
    </ligand>
</feature>
<dbReference type="EMBL" id="SSTJ01000008">
    <property type="protein sequence ID" value="THG37012.1"/>
    <property type="molecule type" value="Genomic_DNA"/>
</dbReference>
<dbReference type="Pfam" id="PF00623">
    <property type="entry name" value="RNA_pol_Rpb1_2"/>
    <property type="match status" value="2"/>
</dbReference>
<protein>
    <recommendedName>
        <fullName evidence="11">DNA-directed RNA polymerase subunit beta'</fullName>
        <shortName evidence="11">RNAP subunit beta'</shortName>
        <ecNumber evidence="11">2.7.7.6</ecNumber>
    </recommendedName>
    <alternativeName>
        <fullName evidence="11">RNA polymerase subunit beta'</fullName>
    </alternativeName>
    <alternativeName>
        <fullName evidence="11">Transcriptase subunit beta'</fullName>
    </alternativeName>
</protein>
<dbReference type="GO" id="GO:0003899">
    <property type="term" value="F:DNA-directed RNA polymerase activity"/>
    <property type="evidence" value="ECO:0007669"/>
    <property type="project" value="UniProtKB-UniRule"/>
</dbReference>
<dbReference type="Pfam" id="PF04983">
    <property type="entry name" value="RNA_pol_Rpb1_3"/>
    <property type="match status" value="1"/>
</dbReference>
<evidence type="ECO:0000256" key="13">
    <source>
        <dbReference type="SAM" id="Coils"/>
    </source>
</evidence>
<dbReference type="InterPro" id="IPR042102">
    <property type="entry name" value="RNA_pol_Rpb1_3_sf"/>
</dbReference>
<keyword evidence="6 11" id="KW-0479">Metal-binding</keyword>
<dbReference type="InterPro" id="IPR044893">
    <property type="entry name" value="RNA_pol_Rpb1_clamp_domain"/>
</dbReference>
<evidence type="ECO:0000256" key="3">
    <source>
        <dbReference type="ARBA" id="ARBA00022478"/>
    </source>
</evidence>
<evidence type="ECO:0000313" key="15">
    <source>
        <dbReference type="EMBL" id="THG37012.1"/>
    </source>
</evidence>
<comment type="catalytic activity">
    <reaction evidence="10 11 12">
        <text>RNA(n) + a ribonucleoside 5'-triphosphate = RNA(n+1) + diphosphate</text>
        <dbReference type="Rhea" id="RHEA:21248"/>
        <dbReference type="Rhea" id="RHEA-COMP:14527"/>
        <dbReference type="Rhea" id="RHEA-COMP:17342"/>
        <dbReference type="ChEBI" id="CHEBI:33019"/>
        <dbReference type="ChEBI" id="CHEBI:61557"/>
        <dbReference type="ChEBI" id="CHEBI:140395"/>
        <dbReference type="EC" id="2.7.7.6"/>
    </reaction>
</comment>
<dbReference type="Pfam" id="PF05000">
    <property type="entry name" value="RNA_pol_Rpb1_4"/>
    <property type="match status" value="1"/>
</dbReference>
<evidence type="ECO:0000256" key="12">
    <source>
        <dbReference type="RuleBase" id="RU004279"/>
    </source>
</evidence>
<comment type="cofactor">
    <cofactor evidence="11">
        <name>Zn(2+)</name>
        <dbReference type="ChEBI" id="CHEBI:29105"/>
    </cofactor>
    <text evidence="11">Binds 2 Zn(2+) ions per subunit.</text>
</comment>
<dbReference type="CDD" id="cd01609">
    <property type="entry name" value="RNAP_beta'_N"/>
    <property type="match status" value="1"/>
</dbReference>
<sequence length="1474" mass="163784">MTEFDVNNFDALRISLASAEDVRSWSRGEVKKPETINYRTLKPEKDGLYCEKIFGPTKDWECACGKYKRVRFKGIVCERCGVEVTRSKVRRERMGHIELAAPVSHIWYFKGSPSRLGYLLDIPPKELEKVLYFASSIITSVDKEAREEDVDDLRDELAADLEELDAERDRLIEATRKLSTDYVPEEDDFVDDLDDDERLTPEEVEEEIADIYEEFNERKALRQDAFDAFLKIEPKQLIADEALYREMRACYRDYFTGGMGAESVRDLLDAMDLEATSEELREVIATGKGQKRAKAVKRLKVVDAFLKSDNKPSDMILDVIPVIPPDLRPMVQLDGGRFATSDLNDLYRRVINRNNRLKRLLDLGAPEIIINNEKRMLQEAVDSLFDNGRRGRPVTGPGNRPLKSISDMLKGKQGRFRQNLLGKRVDYSGRSVIVVGPSLKLHQCGLPQQMALELFKPFVMKRLVELEYAANIKAAKRAVDRGASYVWDVLEEVIVDHPVLLNRAPTLHRLGIQAFEPVLVEGKAIKLHPLVCTAFNADFDGDQMAVHVPLGAEAQAEARVLMLSSNNIKSPAHGHPLTVPTQDMIIGLYYLTAVRDGFPGEGRVFIDLDDALNAYDARADLDLQAKISVRLPYNMKVATAFNTFEDHKEGERIETSVGRIIFNDVLPPDYPFLNYEMNKKEISRLVEDVTNTYDLSEVPPILDGLKDAGFHYATRAGVTVSVYDATIPPTKPEILAQADARVSAIDEDYEMGLMSNEERHKQVVDIWNDANEEVGEAMAENFDKFNPIYMMAFSGARGNIKQIRQLAGMRGLMSDPKGEIIDRPIKANFREGLSVLEYFISTHGARKGLADTALRTADSGYLTRRLVDVAQDVIIREIDCGTTEGVNYPVRNEKNEVDENLVGRCLLEPVANPETGEIIAEAGSYLHSMAQLREIDAAGVEEVVIRTIMTCHAEHGVCQKCYGWDLATARPVNIGTAVGIIAAQSIGEPGTQLTMRTFHTGGVAGEDITHGLPRVQELFEARKPKGQAVLAEISGTMQVAGDKMSKTITIHDQEGNYREYVVSARAQLLPGVFDGCEVTVGQQLTKGSVNPHDLLRLTDPNTTLRYIVSQVQGVYVSQGVDINDKHIEVIARQMLRKVAVLDAGDSDFLPGRQVNRFEFEKVANELIAEGKEPPVGQPLLLGITKASLATDSWMSAASFQETTKVLTDAAIEGKTDHLAGLKENVIIGKPIPAGTGLRRYRDVRLTYKGRPVEDVSGDALPDFAPDALREIEDLLPQPQDWSLDNDGYFNSTGSFGGYYSALSGHRGHNLSDEDARLYIYDDLGVSQRWANKFSEAGIETVADLLGHTEEDLLRIEGIGVKAIEELKEGLEARDLMHVIEDDLAASSDDMSQLLDMVFSPDDTILIGGDEPPVFNTDGEEMLGEALPPRSYQRNLEELDALLGSVGGLGSFGFGLTSAEEEAASNKRMEDGEED</sequence>
<dbReference type="SUPFAM" id="SSF64484">
    <property type="entry name" value="beta and beta-prime subunits of DNA dependent RNA-polymerase"/>
    <property type="match status" value="1"/>
</dbReference>
<dbReference type="Pfam" id="PF04998">
    <property type="entry name" value="RNA_pol_Rpb1_5"/>
    <property type="match status" value="1"/>
</dbReference>
<comment type="similarity">
    <text evidence="2 11 12">Belongs to the RNA polymerase beta' chain family.</text>
</comment>
<evidence type="ECO:0000313" key="16">
    <source>
        <dbReference type="Proteomes" id="UP000308978"/>
    </source>
</evidence>
<dbReference type="Proteomes" id="UP000308978">
    <property type="component" value="Unassembled WGS sequence"/>
</dbReference>
<dbReference type="Pfam" id="PF04997">
    <property type="entry name" value="RNA_pol_Rpb1_1"/>
    <property type="match status" value="1"/>
</dbReference>
<dbReference type="SUPFAM" id="SSF47789">
    <property type="entry name" value="C-terminal domain of RNA polymerase alpha subunit"/>
    <property type="match status" value="1"/>
</dbReference>
<keyword evidence="7 11" id="KW-0862">Zinc</keyword>
<dbReference type="InterPro" id="IPR006592">
    <property type="entry name" value="RNA_pol_N"/>
</dbReference>
<evidence type="ECO:0000256" key="6">
    <source>
        <dbReference type="ARBA" id="ARBA00022723"/>
    </source>
</evidence>
<keyword evidence="3 11" id="KW-0240">DNA-directed RNA polymerase</keyword>
<dbReference type="CDD" id="cd02655">
    <property type="entry name" value="RNAP_beta'_C"/>
    <property type="match status" value="1"/>
</dbReference>
<feature type="binding site" evidence="11">
    <location>
        <position position="880"/>
    </location>
    <ligand>
        <name>Zn(2+)</name>
        <dbReference type="ChEBI" id="CHEBI:29105"/>
        <label>2</label>
    </ligand>
</feature>
<dbReference type="PANTHER" id="PTHR19376">
    <property type="entry name" value="DNA-DIRECTED RNA POLYMERASE"/>
    <property type="match status" value="1"/>
</dbReference>
<keyword evidence="8 11" id="KW-0460">Magnesium</keyword>
<dbReference type="InterPro" id="IPR007080">
    <property type="entry name" value="RNA_pol_Rpb1_1"/>
</dbReference>
<dbReference type="Gene3D" id="2.40.50.100">
    <property type="match status" value="1"/>
</dbReference>
<dbReference type="RefSeq" id="WP_136434623.1">
    <property type="nucleotide sequence ID" value="NZ_SSTJ01000008.1"/>
</dbReference>
<reference evidence="15 16" key="1">
    <citation type="submission" date="2019-04" db="EMBL/GenBank/DDBJ databases">
        <title>Microbes associate with the intestines of laboratory mice.</title>
        <authorList>
            <person name="Navarre W."/>
            <person name="Wong E."/>
            <person name="Huang K.C."/>
            <person name="Tropini C."/>
            <person name="Ng K."/>
            <person name="Yu B."/>
        </authorList>
    </citation>
    <scope>NUCLEOTIDE SEQUENCE [LARGE SCALE GENOMIC DNA]</scope>
    <source>
        <strain evidence="15 16">NM80_B27</strain>
    </source>
</reference>
<dbReference type="InterPro" id="IPR007081">
    <property type="entry name" value="RNA_pol_Rpb1_5"/>
</dbReference>
<dbReference type="Gene3D" id="1.10.1790.20">
    <property type="match status" value="1"/>
</dbReference>
<dbReference type="Gene3D" id="1.10.132.30">
    <property type="match status" value="1"/>
</dbReference>
<feature type="domain" description="RNA polymerase N-terminal" evidence="14">
    <location>
        <begin position="313"/>
        <end position="592"/>
    </location>
</feature>
<feature type="binding site" evidence="11">
    <location>
        <position position="542"/>
    </location>
    <ligand>
        <name>Mg(2+)</name>
        <dbReference type="ChEBI" id="CHEBI:18420"/>
    </ligand>
</feature>
<feature type="binding site" evidence="11">
    <location>
        <position position="62"/>
    </location>
    <ligand>
        <name>Zn(2+)</name>
        <dbReference type="ChEBI" id="CHEBI:29105"/>
        <label>1</label>
    </ligand>
</feature>
<dbReference type="InterPro" id="IPR038120">
    <property type="entry name" value="Rpb1_funnel_sf"/>
</dbReference>
<name>A0A4S4G3B4_9ACTN</name>
<dbReference type="Gene3D" id="1.10.274.100">
    <property type="entry name" value="RNA polymerase Rpb1, domain 3"/>
    <property type="match status" value="1"/>
</dbReference>
<dbReference type="Gene3D" id="1.10.40.90">
    <property type="match status" value="1"/>
</dbReference>
<evidence type="ECO:0000256" key="7">
    <source>
        <dbReference type="ARBA" id="ARBA00022833"/>
    </source>
</evidence>
<feature type="coiled-coil region" evidence="13">
    <location>
        <begin position="143"/>
        <end position="181"/>
    </location>
</feature>
<dbReference type="GO" id="GO:0000428">
    <property type="term" value="C:DNA-directed RNA polymerase complex"/>
    <property type="evidence" value="ECO:0007669"/>
    <property type="project" value="UniProtKB-KW"/>
</dbReference>
<feature type="binding site" evidence="11">
    <location>
        <position position="540"/>
    </location>
    <ligand>
        <name>Mg(2+)</name>
        <dbReference type="ChEBI" id="CHEBI:18420"/>
    </ligand>
</feature>
<comment type="function">
    <text evidence="1 11 12">DNA-dependent RNA polymerase catalyzes the transcription of DNA into RNA using the four ribonucleoside triphosphates as substrates.</text>
</comment>
<dbReference type="Gene3D" id="4.10.860.120">
    <property type="entry name" value="RNA polymerase II, clamp domain"/>
    <property type="match status" value="1"/>
</dbReference>
<dbReference type="InterPro" id="IPR007066">
    <property type="entry name" value="RNA_pol_Rpb1_3"/>
</dbReference>
<dbReference type="EC" id="2.7.7.6" evidence="11"/>
<dbReference type="GO" id="GO:0008270">
    <property type="term" value="F:zinc ion binding"/>
    <property type="evidence" value="ECO:0007669"/>
    <property type="project" value="UniProtKB-UniRule"/>
</dbReference>
<evidence type="ECO:0000256" key="11">
    <source>
        <dbReference type="HAMAP-Rule" id="MF_01322"/>
    </source>
</evidence>
<evidence type="ECO:0000259" key="14">
    <source>
        <dbReference type="SMART" id="SM00663"/>
    </source>
</evidence>
<evidence type="ECO:0000256" key="2">
    <source>
        <dbReference type="ARBA" id="ARBA00006460"/>
    </source>
</evidence>
<dbReference type="FunFam" id="4.10.860.120:FF:000001">
    <property type="entry name" value="DNA-directed RNA polymerase subunit beta"/>
    <property type="match status" value="1"/>
</dbReference>
<evidence type="ECO:0000256" key="5">
    <source>
        <dbReference type="ARBA" id="ARBA00022695"/>
    </source>
</evidence>
<dbReference type="Pfam" id="PF03118">
    <property type="entry name" value="RNA_pol_A_CTD"/>
    <property type="match status" value="1"/>
</dbReference>
<evidence type="ECO:0000256" key="1">
    <source>
        <dbReference type="ARBA" id="ARBA00004026"/>
    </source>
</evidence>
<dbReference type="Gene3D" id="2.40.40.20">
    <property type="match status" value="1"/>
</dbReference>
<gene>
    <name evidence="11" type="primary">rpoC</name>
    <name evidence="15" type="ORF">E5986_07125</name>
</gene>
<proteinExistence type="inferred from homology"/>
<dbReference type="NCBIfam" id="NF011498">
    <property type="entry name" value="PRK14906.1"/>
    <property type="match status" value="1"/>
</dbReference>
<evidence type="ECO:0000256" key="8">
    <source>
        <dbReference type="ARBA" id="ARBA00022842"/>
    </source>
</evidence>
<dbReference type="Gene3D" id="1.10.150.20">
    <property type="entry name" value="5' to 3' exonuclease, C-terminal subdomain"/>
    <property type="match status" value="1"/>
</dbReference>
<evidence type="ECO:0000256" key="9">
    <source>
        <dbReference type="ARBA" id="ARBA00023163"/>
    </source>
</evidence>
<dbReference type="InterPro" id="IPR045867">
    <property type="entry name" value="DNA-dir_RpoC_beta_prime"/>
</dbReference>
<evidence type="ECO:0000256" key="4">
    <source>
        <dbReference type="ARBA" id="ARBA00022679"/>
    </source>
</evidence>
<comment type="caution">
    <text evidence="15">The sequence shown here is derived from an EMBL/GenBank/DDBJ whole genome shotgun (WGS) entry which is preliminary data.</text>
</comment>
<dbReference type="HAMAP" id="MF_01322">
    <property type="entry name" value="RNApol_bact_RpoC"/>
    <property type="match status" value="1"/>
</dbReference>
<feature type="binding site" evidence="11">
    <location>
        <position position="958"/>
    </location>
    <ligand>
        <name>Zn(2+)</name>
        <dbReference type="ChEBI" id="CHEBI:29105"/>
        <label>2</label>
    </ligand>
</feature>
<feature type="binding site" evidence="11">
    <location>
        <position position="64"/>
    </location>
    <ligand>
        <name>Zn(2+)</name>
        <dbReference type="ChEBI" id="CHEBI:29105"/>
        <label>1</label>
    </ligand>
</feature>
<dbReference type="Gene3D" id="1.10.150.390">
    <property type="match status" value="1"/>
</dbReference>
<feature type="binding site" evidence="11">
    <location>
        <position position="538"/>
    </location>
    <ligand>
        <name>Mg(2+)</name>
        <dbReference type="ChEBI" id="CHEBI:18420"/>
    </ligand>
</feature>
<dbReference type="InterPro" id="IPR000722">
    <property type="entry name" value="RNA_pol_asu"/>
</dbReference>
<dbReference type="PANTHER" id="PTHR19376:SF54">
    <property type="entry name" value="DNA-DIRECTED RNA POLYMERASE SUBUNIT BETA"/>
    <property type="match status" value="1"/>
</dbReference>
<feature type="binding site" evidence="11">
    <location>
        <position position="80"/>
    </location>
    <ligand>
        <name>Zn(2+)</name>
        <dbReference type="ChEBI" id="CHEBI:29105"/>
        <label>1</label>
    </ligand>
</feature>
<dbReference type="InterPro" id="IPR012754">
    <property type="entry name" value="DNA-dir_RpoC_beta_prime_bact"/>
</dbReference>
<dbReference type="InterPro" id="IPR007083">
    <property type="entry name" value="RNA_pol_Rpb1_4"/>
</dbReference>
<dbReference type="GO" id="GO:0003677">
    <property type="term" value="F:DNA binding"/>
    <property type="evidence" value="ECO:0007669"/>
    <property type="project" value="UniProtKB-UniRule"/>
</dbReference>
<dbReference type="GO" id="GO:0000287">
    <property type="term" value="F:magnesium ion binding"/>
    <property type="evidence" value="ECO:0007669"/>
    <property type="project" value="UniProtKB-UniRule"/>
</dbReference>
<dbReference type="NCBIfam" id="TIGR02386">
    <property type="entry name" value="rpoC_TIGR"/>
    <property type="match status" value="1"/>
</dbReference>
<dbReference type="GO" id="GO:0006351">
    <property type="term" value="P:DNA-templated transcription"/>
    <property type="evidence" value="ECO:0007669"/>
    <property type="project" value="UniProtKB-UniRule"/>
</dbReference>
<feature type="binding site" evidence="11">
    <location>
        <position position="951"/>
    </location>
    <ligand>
        <name>Zn(2+)</name>
        <dbReference type="ChEBI" id="CHEBI:29105"/>
        <label>2</label>
    </ligand>
</feature>
<dbReference type="InterPro" id="IPR011260">
    <property type="entry name" value="RNAP_asu_C"/>
</dbReference>